<feature type="region of interest" description="Disordered" evidence="1">
    <location>
        <begin position="1"/>
        <end position="40"/>
    </location>
</feature>
<dbReference type="GeneID" id="83220365"/>
<protein>
    <submittedName>
        <fullName evidence="2">Uncharacterized protein</fullName>
    </submittedName>
</protein>
<proteinExistence type="predicted"/>
<name>A0AAD7UQY9_9FUNG</name>
<gene>
    <name evidence="2" type="ORF">O0I10_013054</name>
</gene>
<dbReference type="RefSeq" id="XP_058336321.1">
    <property type="nucleotide sequence ID" value="XM_058492914.1"/>
</dbReference>
<evidence type="ECO:0000256" key="1">
    <source>
        <dbReference type="SAM" id="MobiDB-lite"/>
    </source>
</evidence>
<accession>A0AAD7UQY9</accession>
<feature type="compositionally biased region" description="Low complexity" evidence="1">
    <location>
        <begin position="30"/>
        <end position="40"/>
    </location>
</feature>
<evidence type="ECO:0000313" key="3">
    <source>
        <dbReference type="Proteomes" id="UP001234581"/>
    </source>
</evidence>
<sequence>MNFENLGNFSIPATLPATTTQSATLEGRETTPAAPTQAVQAAPTRNNLLARLVRRGYDNSSRPWDFAAGWNNEPNYTVNNWTPDRVAQRIQGLWESMNARHRAGRRLKDCPLEEREANARNDQRRRTLDSRRNRVMRVRRRTAYARHRIDATVQSIMRYYSQADVPRLFTAAMTSDDQGEGGVVHVPHYCTAPVQQLFQQLDFLTEGPDAPRWAGRTRVPDNSRTLTTVLTR</sequence>
<evidence type="ECO:0000313" key="2">
    <source>
        <dbReference type="EMBL" id="KAJ8651406.1"/>
    </source>
</evidence>
<reference evidence="2 3" key="1">
    <citation type="submission" date="2023-03" db="EMBL/GenBank/DDBJ databases">
        <title>Genome sequence of Lichtheimia ornata CBS 291.66.</title>
        <authorList>
            <person name="Mohabir J.T."/>
            <person name="Shea T.P."/>
            <person name="Kurbessoian T."/>
            <person name="Berby B."/>
            <person name="Fontaine J."/>
            <person name="Livny J."/>
            <person name="Gnirke A."/>
            <person name="Stajich J.E."/>
            <person name="Cuomo C.A."/>
        </authorList>
    </citation>
    <scope>NUCLEOTIDE SEQUENCE [LARGE SCALE GENOMIC DNA]</scope>
    <source>
        <strain evidence="2">CBS 291.66</strain>
    </source>
</reference>
<comment type="caution">
    <text evidence="2">The sequence shown here is derived from an EMBL/GenBank/DDBJ whole genome shotgun (WGS) entry which is preliminary data.</text>
</comment>
<dbReference type="EMBL" id="JARTCD010000219">
    <property type="protein sequence ID" value="KAJ8651406.1"/>
    <property type="molecule type" value="Genomic_DNA"/>
</dbReference>
<dbReference type="AlphaFoldDB" id="A0AAD7UQY9"/>
<organism evidence="2 3">
    <name type="scientific">Lichtheimia ornata</name>
    <dbReference type="NCBI Taxonomy" id="688661"/>
    <lineage>
        <taxon>Eukaryota</taxon>
        <taxon>Fungi</taxon>
        <taxon>Fungi incertae sedis</taxon>
        <taxon>Mucoromycota</taxon>
        <taxon>Mucoromycotina</taxon>
        <taxon>Mucoromycetes</taxon>
        <taxon>Mucorales</taxon>
        <taxon>Lichtheimiaceae</taxon>
        <taxon>Lichtheimia</taxon>
    </lineage>
</organism>
<dbReference type="Proteomes" id="UP001234581">
    <property type="component" value="Unassembled WGS sequence"/>
</dbReference>
<keyword evidence="3" id="KW-1185">Reference proteome</keyword>